<dbReference type="GO" id="GO:0050660">
    <property type="term" value="F:flavin adenine dinucleotide binding"/>
    <property type="evidence" value="ECO:0007669"/>
    <property type="project" value="UniProtKB-UniRule"/>
</dbReference>
<dbReference type="NCBIfam" id="TIGR02170">
    <property type="entry name" value="thyX"/>
    <property type="match status" value="1"/>
</dbReference>
<evidence type="ECO:0000256" key="1">
    <source>
        <dbReference type="HAMAP-Rule" id="MF_01408"/>
    </source>
</evidence>
<dbReference type="InterPro" id="IPR036098">
    <property type="entry name" value="Thymidylate_synthase_ThyX_sf"/>
</dbReference>
<dbReference type="eggNOG" id="COG1351">
    <property type="taxonomic scope" value="Bacteria"/>
</dbReference>
<comment type="similarity">
    <text evidence="1">Belongs to the thymidylate synthase ThyX family.</text>
</comment>
<dbReference type="SUPFAM" id="SSF69796">
    <property type="entry name" value="Thymidylate synthase-complementing protein Thy1"/>
    <property type="match status" value="1"/>
</dbReference>
<feature type="binding site" evidence="1">
    <location>
        <position position="200"/>
    </location>
    <ligand>
        <name>dUMP</name>
        <dbReference type="ChEBI" id="CHEBI:246422"/>
        <note>ligand shared between dimeric partners</note>
    </ligand>
</feature>
<comment type="cofactor">
    <cofactor evidence="1">
        <name>FAD</name>
        <dbReference type="ChEBI" id="CHEBI:57692"/>
    </cofactor>
    <text evidence="1">Binds 4 FAD per tetramer. Each FAD binding site is formed by three monomers.</text>
</comment>
<dbReference type="UniPathway" id="UPA00575"/>
<comment type="subunit">
    <text evidence="1">Homotetramer.</text>
</comment>
<dbReference type="CDD" id="cd20175">
    <property type="entry name" value="ThyX"/>
    <property type="match status" value="1"/>
</dbReference>
<feature type="binding site" description="in other chain" evidence="1">
    <location>
        <begin position="93"/>
        <end position="97"/>
    </location>
    <ligand>
        <name>dUMP</name>
        <dbReference type="ChEBI" id="CHEBI:246422"/>
        <note>ligand shared between dimeric partners</note>
    </ligand>
</feature>
<dbReference type="EMBL" id="DF820483">
    <property type="protein sequence ID" value="GAK61765.1"/>
    <property type="molecule type" value="Genomic_DNA"/>
</dbReference>
<comment type="function">
    <text evidence="1">Catalyzes the reductive methylation of 2'-deoxyuridine-5'-monophosphate (dUMP) to 2'-deoxythymidine-5'-monophosphate (dTMP) while utilizing 5,10-methylenetetrahydrofolate (mTHF) as the methyl donor, and NADPH and FADH(2) as the reductant.</text>
</comment>
<feature type="binding site" description="in other chain" evidence="1">
    <location>
        <position position="173"/>
    </location>
    <ligand>
        <name>dUMP</name>
        <dbReference type="ChEBI" id="CHEBI:246422"/>
        <note>ligand shared between dimeric partners</note>
    </ligand>
</feature>
<organism evidence="2">
    <name type="scientific">Vecturithrix granuli</name>
    <dbReference type="NCBI Taxonomy" id="1499967"/>
    <lineage>
        <taxon>Bacteria</taxon>
        <taxon>Candidatus Moduliflexota</taxon>
        <taxon>Candidatus Vecturitrichia</taxon>
        <taxon>Candidatus Vecturitrichales</taxon>
        <taxon>Candidatus Vecturitrichaceae</taxon>
        <taxon>Candidatus Vecturithrix</taxon>
    </lineage>
</organism>
<feature type="binding site" evidence="1">
    <location>
        <begin position="81"/>
        <end position="84"/>
    </location>
    <ligand>
        <name>dUMP</name>
        <dbReference type="ChEBI" id="CHEBI:246422"/>
        <note>ligand shared between dimeric partners</note>
    </ligand>
</feature>
<evidence type="ECO:0000313" key="3">
    <source>
        <dbReference type="Proteomes" id="UP000030661"/>
    </source>
</evidence>
<dbReference type="EC" id="2.1.1.148" evidence="1"/>
<keyword evidence="1" id="KW-0274">FAD</keyword>
<comment type="catalytic activity">
    <reaction evidence="1">
        <text>dUMP + (6R)-5,10-methylene-5,6,7,8-tetrahydrofolate + NADPH + H(+) = dTMP + (6S)-5,6,7,8-tetrahydrofolate + NADP(+)</text>
        <dbReference type="Rhea" id="RHEA:29043"/>
        <dbReference type="ChEBI" id="CHEBI:15378"/>
        <dbReference type="ChEBI" id="CHEBI:15636"/>
        <dbReference type="ChEBI" id="CHEBI:57453"/>
        <dbReference type="ChEBI" id="CHEBI:57783"/>
        <dbReference type="ChEBI" id="CHEBI:58349"/>
        <dbReference type="ChEBI" id="CHEBI:63528"/>
        <dbReference type="ChEBI" id="CHEBI:246422"/>
        <dbReference type="EC" id="2.1.1.148"/>
    </reaction>
</comment>
<sequence>MQTVSDITILDEPEVDLIDYMGTDADICDAARVSTNANVTISDIAKDRGLINYLMEHKHGSPFEHNSMKFYVKAPIFVFREFHRHRIGFSYNEMSGRYTELPADFYVPSLKRPLVNFGTSARPEYRLPQGEEEINEHARLHMIVNTDFIDVYTFAWEKYKHMLSEGIAKEVARDVLPVGIYSQMYVTCNARSLMHFLSLRIEDLSARYPSHPLYEIQQVALKMEELFKNQFPITYAMFIKNGRVAP</sequence>
<keyword evidence="1" id="KW-0808">Transferase</keyword>
<feature type="binding site" evidence="1">
    <location>
        <position position="93"/>
    </location>
    <ligand>
        <name>FAD</name>
        <dbReference type="ChEBI" id="CHEBI:57692"/>
        <note>ligand shared between neighboring subunits</note>
    </ligand>
</feature>
<dbReference type="STRING" id="1499967.U27_02594"/>
<accession>A0A081CB10</accession>
<gene>
    <name evidence="1" type="primary">thyX</name>
    <name evidence="2" type="ORF">U27_02594</name>
</gene>
<name>A0A081CB10_VECG1</name>
<dbReference type="Proteomes" id="UP000030661">
    <property type="component" value="Unassembled WGS sequence"/>
</dbReference>
<dbReference type="PROSITE" id="PS51331">
    <property type="entry name" value="THYX"/>
    <property type="match status" value="1"/>
</dbReference>
<dbReference type="AlphaFoldDB" id="A0A081CB10"/>
<dbReference type="GO" id="GO:0032259">
    <property type="term" value="P:methylation"/>
    <property type="evidence" value="ECO:0007669"/>
    <property type="project" value="UniProtKB-KW"/>
</dbReference>
<dbReference type="GO" id="GO:0004799">
    <property type="term" value="F:thymidylate synthase activity"/>
    <property type="evidence" value="ECO:0007669"/>
    <property type="project" value="TreeGrafter"/>
</dbReference>
<dbReference type="HAMAP" id="MF_01408">
    <property type="entry name" value="ThyX"/>
    <property type="match status" value="1"/>
</dbReference>
<proteinExistence type="inferred from homology"/>
<feature type="active site" description="Involved in ionization of N3 of dUMP, leading to its activation" evidence="1">
    <location>
        <position position="200"/>
    </location>
</feature>
<keyword evidence="1" id="KW-0521">NADP</keyword>
<dbReference type="GO" id="GO:0006235">
    <property type="term" value="P:dTTP biosynthetic process"/>
    <property type="evidence" value="ECO:0007669"/>
    <property type="project" value="UniProtKB-UniRule"/>
</dbReference>
<keyword evidence="1" id="KW-0489">Methyltransferase</keyword>
<dbReference type="Pfam" id="PF02511">
    <property type="entry name" value="Thy1"/>
    <property type="match status" value="1"/>
</dbReference>
<dbReference type="GO" id="GO:0006231">
    <property type="term" value="P:dTMP biosynthetic process"/>
    <property type="evidence" value="ECO:0007669"/>
    <property type="project" value="UniProtKB-UniRule"/>
</dbReference>
<feature type="binding site" evidence="1">
    <location>
        <begin position="189"/>
        <end position="191"/>
    </location>
    <ligand>
        <name>FAD</name>
        <dbReference type="ChEBI" id="CHEBI:57692"/>
        <note>ligand shared between neighboring subunits</note>
    </ligand>
</feature>
<feature type="binding site" evidence="1">
    <location>
        <position position="195"/>
    </location>
    <ligand>
        <name>FAD</name>
        <dbReference type="ChEBI" id="CHEBI:57692"/>
        <note>ligand shared between neighboring subunits</note>
    </ligand>
</feature>
<keyword evidence="3" id="KW-1185">Reference proteome</keyword>
<comment type="pathway">
    <text evidence="1">Pyrimidine metabolism; dTTP biosynthesis.</text>
</comment>
<feature type="binding site" evidence="1">
    <location>
        <begin position="84"/>
        <end position="86"/>
    </location>
    <ligand>
        <name>FAD</name>
        <dbReference type="ChEBI" id="CHEBI:57692"/>
        <note>ligand shared between neighboring subunits</note>
    </ligand>
</feature>
<keyword evidence="1" id="KW-0285">Flavoprotein</keyword>
<evidence type="ECO:0000313" key="2">
    <source>
        <dbReference type="EMBL" id="GAK61765.1"/>
    </source>
</evidence>
<dbReference type="PANTHER" id="PTHR34934:SF1">
    <property type="entry name" value="FLAVIN-DEPENDENT THYMIDYLATE SYNTHASE"/>
    <property type="match status" value="1"/>
</dbReference>
<dbReference type="GO" id="GO:0070402">
    <property type="term" value="F:NADPH binding"/>
    <property type="evidence" value="ECO:0007669"/>
    <property type="project" value="TreeGrafter"/>
</dbReference>
<keyword evidence="1" id="KW-0545">Nucleotide biosynthesis</keyword>
<dbReference type="Gene3D" id="3.30.1360.170">
    <property type="match status" value="1"/>
</dbReference>
<dbReference type="HOGENOM" id="CLU_067790_0_0_0"/>
<dbReference type="GO" id="GO:0050797">
    <property type="term" value="F:thymidylate synthase (FAD) activity"/>
    <property type="evidence" value="ECO:0007669"/>
    <property type="project" value="UniProtKB-UniRule"/>
</dbReference>
<dbReference type="InterPro" id="IPR003669">
    <property type="entry name" value="Thymidylate_synthase_ThyX"/>
</dbReference>
<reference evidence="2" key="1">
    <citation type="journal article" date="2015" name="PeerJ">
        <title>First genomic representation of candidate bacterial phylum KSB3 points to enhanced environmental sensing as a trigger of wastewater bulking.</title>
        <authorList>
            <person name="Sekiguchi Y."/>
            <person name="Ohashi A."/>
            <person name="Parks D.H."/>
            <person name="Yamauchi T."/>
            <person name="Tyson G.W."/>
            <person name="Hugenholtz P."/>
        </authorList>
    </citation>
    <scope>NUCLEOTIDE SEQUENCE [LARGE SCALE GENOMIC DNA]</scope>
</reference>
<dbReference type="PANTHER" id="PTHR34934">
    <property type="entry name" value="FLAVIN-DEPENDENT THYMIDYLATE SYNTHASE"/>
    <property type="match status" value="1"/>
</dbReference>
<protein>
    <recommendedName>
        <fullName evidence="1">Flavin-dependent thymidylate synthase</fullName>
        <shortName evidence="1">FDTS</shortName>
        <ecNumber evidence="1">2.1.1.148</ecNumber>
    </recommendedName>
    <alternativeName>
        <fullName evidence="1">FAD-dependent thymidylate synthase</fullName>
    </alternativeName>
    <alternativeName>
        <fullName evidence="1">Thymidylate synthase ThyX</fullName>
        <shortName evidence="1">TS</shortName>
        <shortName evidence="1">TSase</shortName>
    </alternativeName>
</protein>
<feature type="binding site" evidence="1">
    <location>
        <position position="61"/>
    </location>
    <ligand>
        <name>FAD</name>
        <dbReference type="ChEBI" id="CHEBI:57692"/>
        <note>ligand shared between neighboring subunits</note>
    </ligand>
</feature>